<evidence type="ECO:0000313" key="4">
    <source>
        <dbReference type="Proteomes" id="UP001321748"/>
    </source>
</evidence>
<dbReference type="EMBL" id="AP026800">
    <property type="protein sequence ID" value="BDR55359.1"/>
    <property type="molecule type" value="Genomic_DNA"/>
</dbReference>
<dbReference type="InterPro" id="IPR030395">
    <property type="entry name" value="GP_PDE_dom"/>
</dbReference>
<dbReference type="PANTHER" id="PTHR46211">
    <property type="entry name" value="GLYCEROPHOSPHORYL DIESTER PHOSPHODIESTERASE"/>
    <property type="match status" value="1"/>
</dbReference>
<dbReference type="Pfam" id="PF03009">
    <property type="entry name" value="GDPD"/>
    <property type="match status" value="1"/>
</dbReference>
<protein>
    <submittedName>
        <fullName evidence="3">Glycerophosphodiester phosphodiesterase</fullName>
    </submittedName>
</protein>
<accession>A0ABM8BEL8</accession>
<name>A0ABM8BEL8_9BIFI</name>
<dbReference type="Proteomes" id="UP001321748">
    <property type="component" value="Chromosome"/>
</dbReference>
<dbReference type="PROSITE" id="PS51704">
    <property type="entry name" value="GP_PDE"/>
    <property type="match status" value="1"/>
</dbReference>
<evidence type="ECO:0000256" key="1">
    <source>
        <dbReference type="SAM" id="MobiDB-lite"/>
    </source>
</evidence>
<organism evidence="3 4">
    <name type="scientific">Bombiscardovia apis</name>
    <dbReference type="NCBI Taxonomy" id="2932182"/>
    <lineage>
        <taxon>Bacteria</taxon>
        <taxon>Bacillati</taxon>
        <taxon>Actinomycetota</taxon>
        <taxon>Actinomycetes</taxon>
        <taxon>Bifidobacteriales</taxon>
        <taxon>Bifidobacteriaceae</taxon>
        <taxon>Bombiscardovia</taxon>
    </lineage>
</organism>
<gene>
    <name evidence="3" type="primary">glpQ</name>
    <name evidence="3" type="ORF">KIMH_14700</name>
</gene>
<reference evidence="3 4" key="1">
    <citation type="journal article" date="2023" name="Microbiol. Spectr.">
        <title>Symbiosis of Carpenter Bees with Uncharacterized Lactic Acid Bacteria Showing NAD Auxotrophy.</title>
        <authorList>
            <person name="Kawasaki S."/>
            <person name="Ozawa K."/>
            <person name="Mori T."/>
            <person name="Yamamoto A."/>
            <person name="Ito M."/>
            <person name="Ohkuma M."/>
            <person name="Sakamoto M."/>
            <person name="Matsutani M."/>
        </authorList>
    </citation>
    <scope>NUCLEOTIDE SEQUENCE [LARGE SCALE GENOMIC DNA]</scope>
    <source>
        <strain evidence="3 4">KimH</strain>
    </source>
</reference>
<feature type="region of interest" description="Disordered" evidence="1">
    <location>
        <begin position="184"/>
        <end position="226"/>
    </location>
</feature>
<dbReference type="PANTHER" id="PTHR46211:SF1">
    <property type="entry name" value="GLYCEROPHOSPHODIESTER PHOSPHODIESTERASE, CYTOPLASMIC"/>
    <property type="match status" value="1"/>
</dbReference>
<sequence>MGCLGRVVRAGEALVGAGLAAGALGAWALAPRSEVWRKLQGASGVPGRYFAHRGLHDFGSGIERDLSQAGQDERDYVALARQLALGSNNNGRHGTSSEAVTQDWSATKANSAFSSLSPENSLPSFGAAAQIGYGIELDVHLTKDGQVVVIHDDDFKRMADDGRKVAEMTYEELSRIALGPLADADAHASQSNPAKSELEQTAGGPQTAESAPSHGRHARHSTEPEPIHAPLLTDVLKLVDGRVPLIVEYKMGSRLDRELMEKTDAILAAYTGQYVIESFNPLALAWYRYHRPGVCRGQLAAPYHGKPRTGAEIVQALAGSLMLNWLGRPDFVAYEWHGGASLPMRAFRALGGISVAWTLRSREAEVKASDQFDYFIFESYLPPVAY</sequence>
<dbReference type="RefSeq" id="WP_317642852.1">
    <property type="nucleotide sequence ID" value="NZ_AP026800.1"/>
</dbReference>
<keyword evidence="4" id="KW-1185">Reference proteome</keyword>
<feature type="domain" description="GP-PDE" evidence="2">
    <location>
        <begin position="105"/>
        <end position="386"/>
    </location>
</feature>
<dbReference type="SUPFAM" id="SSF51695">
    <property type="entry name" value="PLC-like phosphodiesterases"/>
    <property type="match status" value="1"/>
</dbReference>
<dbReference type="Gene3D" id="3.20.20.190">
    <property type="entry name" value="Phosphatidylinositol (PI) phosphodiesterase"/>
    <property type="match status" value="1"/>
</dbReference>
<dbReference type="InterPro" id="IPR017946">
    <property type="entry name" value="PLC-like_Pdiesterase_TIM-brl"/>
</dbReference>
<evidence type="ECO:0000259" key="2">
    <source>
        <dbReference type="PROSITE" id="PS51704"/>
    </source>
</evidence>
<evidence type="ECO:0000313" key="3">
    <source>
        <dbReference type="EMBL" id="BDR55359.1"/>
    </source>
</evidence>
<proteinExistence type="predicted"/>